<protein>
    <recommendedName>
        <fullName evidence="2">Peptidase C39-like domain-containing protein</fullName>
    </recommendedName>
</protein>
<dbReference type="InterPro" id="IPR039564">
    <property type="entry name" value="Peptidase_C39-like"/>
</dbReference>
<dbReference type="EMBL" id="CACRTG010000011">
    <property type="protein sequence ID" value="VYS99968.1"/>
    <property type="molecule type" value="Genomic_DNA"/>
</dbReference>
<dbReference type="Pfam" id="PF13529">
    <property type="entry name" value="Peptidase_C39_2"/>
    <property type="match status" value="1"/>
</dbReference>
<dbReference type="AlphaFoldDB" id="A0A6N2T5C9"/>
<sequence length="321" mass="35740">MDSRNLDHINYSYTDSERAKRNALKKRRRKQLLIQRCVFFLIALLFLILLGKTVFSIKEKLFPKATPSEGNNTSAKKAKKKIEFTPIPSDTASLPSDVVTNLNNMAASDKRVAEIVDHYDQYPADLLELLSKNTEATDFVLNYPSEKDKPCADTIGDVTKGVIPHLLQWDTRWGYGIYGDNFLAINGCGPTSLAMVVSGLTGDNTITPYKIAQYAASNGLYVPESGSSWELMRIGAKQYGITSQELVLDESVMANQLASGHPIICSMRPGDFTTTGHFIVLNGYENGQFHVLDPNSNANSEKLWSYERLSPQINNLWAFSI</sequence>
<evidence type="ECO:0000256" key="1">
    <source>
        <dbReference type="SAM" id="Phobius"/>
    </source>
</evidence>
<gene>
    <name evidence="3" type="ORF">CNLFYP112_01607</name>
</gene>
<feature type="domain" description="Peptidase C39-like" evidence="2">
    <location>
        <begin position="163"/>
        <end position="295"/>
    </location>
</feature>
<accession>A0A6N2T5C9</accession>
<keyword evidence="1" id="KW-1133">Transmembrane helix</keyword>
<reference evidence="3" key="1">
    <citation type="submission" date="2019-11" db="EMBL/GenBank/DDBJ databases">
        <authorList>
            <person name="Feng L."/>
        </authorList>
    </citation>
    <scope>NUCLEOTIDE SEQUENCE</scope>
    <source>
        <strain evidence="3">CnexileLFYP112</strain>
    </source>
</reference>
<keyword evidence="1" id="KW-0472">Membrane</keyword>
<feature type="transmembrane region" description="Helical" evidence="1">
    <location>
        <begin position="33"/>
        <end position="55"/>
    </location>
</feature>
<name>A0A6N2T5C9_9FIRM</name>
<proteinExistence type="predicted"/>
<evidence type="ECO:0000259" key="2">
    <source>
        <dbReference type="Pfam" id="PF13529"/>
    </source>
</evidence>
<organism evidence="3">
    <name type="scientific">[Clostridium] nexile</name>
    <dbReference type="NCBI Taxonomy" id="29361"/>
    <lineage>
        <taxon>Bacteria</taxon>
        <taxon>Bacillati</taxon>
        <taxon>Bacillota</taxon>
        <taxon>Clostridia</taxon>
        <taxon>Lachnospirales</taxon>
        <taxon>Lachnospiraceae</taxon>
        <taxon>Tyzzerella</taxon>
    </lineage>
</organism>
<evidence type="ECO:0000313" key="3">
    <source>
        <dbReference type="EMBL" id="VYS99968.1"/>
    </source>
</evidence>
<keyword evidence="1" id="KW-0812">Transmembrane</keyword>
<dbReference type="Gene3D" id="3.90.70.10">
    <property type="entry name" value="Cysteine proteinases"/>
    <property type="match status" value="1"/>
</dbReference>